<feature type="transmembrane region" description="Helical" evidence="5">
    <location>
        <begin position="230"/>
        <end position="250"/>
    </location>
</feature>
<evidence type="ECO:0000259" key="6">
    <source>
        <dbReference type="PROSITE" id="PS51012"/>
    </source>
</evidence>
<feature type="transmembrane region" description="Helical" evidence="5">
    <location>
        <begin position="107"/>
        <end position="134"/>
    </location>
</feature>
<dbReference type="InterPro" id="IPR047817">
    <property type="entry name" value="ABC2_TM_bact-type"/>
</dbReference>
<feature type="transmembrane region" description="Helical" evidence="5">
    <location>
        <begin position="172"/>
        <end position="192"/>
    </location>
</feature>
<comment type="similarity">
    <text evidence="5">Belongs to the ABC-2 integral membrane protein family.</text>
</comment>
<dbReference type="Pfam" id="PF01061">
    <property type="entry name" value="ABC2_membrane"/>
    <property type="match status" value="1"/>
</dbReference>
<dbReference type="PROSITE" id="PS51012">
    <property type="entry name" value="ABC_TM2"/>
    <property type="match status" value="1"/>
</dbReference>
<proteinExistence type="inferred from homology"/>
<keyword evidence="3 5" id="KW-1133">Transmembrane helix</keyword>
<evidence type="ECO:0000256" key="3">
    <source>
        <dbReference type="ARBA" id="ARBA00022989"/>
    </source>
</evidence>
<feature type="transmembrane region" description="Helical" evidence="5">
    <location>
        <begin position="199"/>
        <end position="218"/>
    </location>
</feature>
<feature type="transmembrane region" description="Helical" evidence="5">
    <location>
        <begin position="60"/>
        <end position="87"/>
    </location>
</feature>
<gene>
    <name evidence="7" type="primary">yadH</name>
    <name evidence="7" type="ORF">MBUL_02600</name>
</gene>
<name>A0A679J419_9HYPH</name>
<dbReference type="PANTHER" id="PTHR43332:SF1">
    <property type="entry name" value="TRANSPORT PERMEASE PROTEIN"/>
    <property type="match status" value="1"/>
</dbReference>
<keyword evidence="5" id="KW-1003">Cell membrane</keyword>
<feature type="transmembrane region" description="Helical" evidence="5">
    <location>
        <begin position="27"/>
        <end position="48"/>
    </location>
</feature>
<sequence>MNPLSMNWPAVGAIYRFEMARFWRTGLQSIVAPVIATSLYFVVFGAAIGSRMASVDGVAYGAFIVPGLIMLSLLTQSIANASFGIYFPRFAGTIYEILSAPVSPFEIVLGYVGAAASKSILIGLIILATAALFVPLRIEHPLWMVAFLLLTAVTFSLFGFLIGLWADGFEKLQLVPLLVVTPLTFLGGSFYSIEMLPPFWRAVSLVNPVVYLISGFRWSFFGTSDVSVEISIAMTLVFLALCLGSVTWIFRTGYRLKS</sequence>
<dbReference type="EMBL" id="LR743504">
    <property type="protein sequence ID" value="CAA2104226.1"/>
    <property type="molecule type" value="Genomic_DNA"/>
</dbReference>
<dbReference type="PIRSF" id="PIRSF006648">
    <property type="entry name" value="DrrB"/>
    <property type="match status" value="1"/>
</dbReference>
<dbReference type="InterPro" id="IPR000412">
    <property type="entry name" value="ABC_2_transport"/>
</dbReference>
<keyword evidence="4 5" id="KW-0472">Membrane</keyword>
<dbReference type="NCBIfam" id="NF011648">
    <property type="entry name" value="PRK15066.1"/>
    <property type="match status" value="1"/>
</dbReference>
<keyword evidence="2 5" id="KW-0812">Transmembrane</keyword>
<organism evidence="7">
    <name type="scientific">Methylobacterium bullatum</name>
    <dbReference type="NCBI Taxonomy" id="570505"/>
    <lineage>
        <taxon>Bacteria</taxon>
        <taxon>Pseudomonadati</taxon>
        <taxon>Pseudomonadota</taxon>
        <taxon>Alphaproteobacteria</taxon>
        <taxon>Hyphomicrobiales</taxon>
        <taxon>Methylobacteriaceae</taxon>
        <taxon>Methylobacterium</taxon>
    </lineage>
</organism>
<evidence type="ECO:0000256" key="2">
    <source>
        <dbReference type="ARBA" id="ARBA00022692"/>
    </source>
</evidence>
<feature type="transmembrane region" description="Helical" evidence="5">
    <location>
        <begin position="141"/>
        <end position="166"/>
    </location>
</feature>
<evidence type="ECO:0000256" key="1">
    <source>
        <dbReference type="ARBA" id="ARBA00004141"/>
    </source>
</evidence>
<dbReference type="GO" id="GO:0043190">
    <property type="term" value="C:ATP-binding cassette (ABC) transporter complex"/>
    <property type="evidence" value="ECO:0007669"/>
    <property type="project" value="InterPro"/>
</dbReference>
<evidence type="ECO:0000256" key="5">
    <source>
        <dbReference type="RuleBase" id="RU361157"/>
    </source>
</evidence>
<dbReference type="InterPro" id="IPR013525">
    <property type="entry name" value="ABC2_TM"/>
</dbReference>
<accession>A0A679J419</accession>
<dbReference type="GO" id="GO:0140359">
    <property type="term" value="F:ABC-type transporter activity"/>
    <property type="evidence" value="ECO:0007669"/>
    <property type="project" value="InterPro"/>
</dbReference>
<feature type="domain" description="ABC transmembrane type-2" evidence="6">
    <location>
        <begin position="24"/>
        <end position="253"/>
    </location>
</feature>
<comment type="subcellular location">
    <subcellularLocation>
        <location evidence="5">Cell inner membrane</location>
        <topology evidence="5">Multi-pass membrane protein</topology>
    </subcellularLocation>
    <subcellularLocation>
        <location evidence="1">Membrane</location>
        <topology evidence="1">Multi-pass membrane protein</topology>
    </subcellularLocation>
</comment>
<reference evidence="7" key="1">
    <citation type="submission" date="2019-12" db="EMBL/GenBank/DDBJ databases">
        <authorList>
            <person name="Cremers G."/>
        </authorList>
    </citation>
    <scope>NUCLEOTIDE SEQUENCE</scope>
    <source>
        <strain evidence="7">Mbul1</strain>
    </source>
</reference>
<evidence type="ECO:0000313" key="7">
    <source>
        <dbReference type="EMBL" id="CAA2104226.1"/>
    </source>
</evidence>
<dbReference type="PANTHER" id="PTHR43332">
    <property type="entry name" value="INNER MEMBRANE TRANSPORT PERMEASE YADH-RELATED"/>
    <property type="match status" value="1"/>
</dbReference>
<evidence type="ECO:0000256" key="4">
    <source>
        <dbReference type="ARBA" id="ARBA00023136"/>
    </source>
</evidence>
<dbReference type="InterPro" id="IPR052522">
    <property type="entry name" value="ABC-2_transport_permease"/>
</dbReference>
<dbReference type="PRINTS" id="PR00164">
    <property type="entry name" value="ABC2TRNSPORT"/>
</dbReference>
<dbReference type="AlphaFoldDB" id="A0A679J419"/>
<protein>
    <recommendedName>
        <fullName evidence="5">Transport permease protein</fullName>
    </recommendedName>
</protein>
<keyword evidence="5" id="KW-0813">Transport</keyword>